<dbReference type="InterPro" id="IPR015421">
    <property type="entry name" value="PyrdxlP-dep_Trfase_major"/>
</dbReference>
<dbReference type="GO" id="GO:0000271">
    <property type="term" value="P:polysaccharide biosynthetic process"/>
    <property type="evidence" value="ECO:0007669"/>
    <property type="project" value="TreeGrafter"/>
</dbReference>
<name>A0A1F6D1R6_HANXR</name>
<dbReference type="PIRSF" id="PIRSF000390">
    <property type="entry name" value="PLP_StrS"/>
    <property type="match status" value="1"/>
</dbReference>
<comment type="caution">
    <text evidence="4">The sequence shown here is derived from an EMBL/GenBank/DDBJ whole genome shotgun (WGS) entry which is preliminary data.</text>
</comment>
<reference evidence="4 5" key="1">
    <citation type="journal article" date="2016" name="Nat. Commun.">
        <title>Thousands of microbial genomes shed light on interconnected biogeochemical processes in an aquifer system.</title>
        <authorList>
            <person name="Anantharaman K."/>
            <person name="Brown C.T."/>
            <person name="Hug L.A."/>
            <person name="Sharon I."/>
            <person name="Castelle C.J."/>
            <person name="Probst A.J."/>
            <person name="Thomas B.C."/>
            <person name="Singh A."/>
            <person name="Wilkins M.J."/>
            <person name="Karaoz U."/>
            <person name="Brodie E.L."/>
            <person name="Williams K.H."/>
            <person name="Hubbard S.S."/>
            <person name="Banfield J.F."/>
        </authorList>
    </citation>
    <scope>NUCLEOTIDE SEQUENCE [LARGE SCALE GENOMIC DNA]</scope>
    <source>
        <strain evidence="5">RIFCSPLOWO2_12_FULL_64_10</strain>
    </source>
</reference>
<dbReference type="Gene3D" id="3.40.640.10">
    <property type="entry name" value="Type I PLP-dependent aspartate aminotransferase-like (Major domain)"/>
    <property type="match status" value="1"/>
</dbReference>
<evidence type="ECO:0000256" key="2">
    <source>
        <dbReference type="PIRSR" id="PIRSR000390-2"/>
    </source>
</evidence>
<dbReference type="Pfam" id="PF01041">
    <property type="entry name" value="DegT_DnrJ_EryC1"/>
    <property type="match status" value="1"/>
</dbReference>
<protein>
    <recommendedName>
        <fullName evidence="6">Aminotransferase DegT</fullName>
    </recommendedName>
</protein>
<dbReference type="Proteomes" id="UP000178606">
    <property type="component" value="Unassembled WGS sequence"/>
</dbReference>
<dbReference type="AlphaFoldDB" id="A0A1F6D1R6"/>
<evidence type="ECO:0000313" key="4">
    <source>
        <dbReference type="EMBL" id="OGG55383.1"/>
    </source>
</evidence>
<dbReference type="GO" id="GO:0030170">
    <property type="term" value="F:pyridoxal phosphate binding"/>
    <property type="evidence" value="ECO:0007669"/>
    <property type="project" value="TreeGrafter"/>
</dbReference>
<dbReference type="GO" id="GO:0008483">
    <property type="term" value="F:transaminase activity"/>
    <property type="evidence" value="ECO:0007669"/>
    <property type="project" value="TreeGrafter"/>
</dbReference>
<sequence>MSKLAIAGGEKTVTRTLGRPWPVWDEREEKALLEVLHSGVWWRGGHSDWKTSKVGQFENAFAAYQHARHGVAVTNGTAAIECALKALGIGAGDEVLVPALTFVASATAISLVNATPVFVDVDPATYNISPDAMEAAITERTKGAVVVHNGGYPADMDRVLEVARRRGIRIVEDCAHAHGSEWKGRRVGAIGDLGTFSFQMGKTLTSGEGGLVVTDDDDLAEKAFSYHHIGRISGRPFYEFHRVASNLRMTEWQGAILLAQLSRLDEQTETRERNIRYLAEGLKEIPGVEPIHRDPRVTRWGFYYWNFKYRQDAFDGVPRDAFLKAMQAEGVPMGVGAHGQPIYRNPVFRDQGYDKICCPEAERIYATEALSIGHRAFLGGQEDMDLILEAARKVRANTGELRSLP</sequence>
<proteinExistence type="inferred from homology"/>
<organism evidence="4 5">
    <name type="scientific">Handelsmanbacteria sp. (strain RIFCSPLOWO2_12_FULL_64_10)</name>
    <dbReference type="NCBI Taxonomy" id="1817868"/>
    <lineage>
        <taxon>Bacteria</taxon>
        <taxon>Candidatus Handelsmaniibacteriota</taxon>
    </lineage>
</organism>
<feature type="modified residue" description="N6-(pyridoxal phosphate)lysine" evidence="2">
    <location>
        <position position="202"/>
    </location>
</feature>
<feature type="active site" description="Proton acceptor" evidence="1">
    <location>
        <position position="202"/>
    </location>
</feature>
<comment type="similarity">
    <text evidence="3">Belongs to the DegT/DnrJ/EryC1 family.</text>
</comment>
<evidence type="ECO:0000256" key="1">
    <source>
        <dbReference type="PIRSR" id="PIRSR000390-1"/>
    </source>
</evidence>
<keyword evidence="2 3" id="KW-0663">Pyridoxal phosphate</keyword>
<dbReference type="InterPro" id="IPR015424">
    <property type="entry name" value="PyrdxlP-dep_Trfase"/>
</dbReference>
<dbReference type="EMBL" id="MFKF01000081">
    <property type="protein sequence ID" value="OGG55383.1"/>
    <property type="molecule type" value="Genomic_DNA"/>
</dbReference>
<evidence type="ECO:0000313" key="5">
    <source>
        <dbReference type="Proteomes" id="UP000178606"/>
    </source>
</evidence>
<evidence type="ECO:0000256" key="3">
    <source>
        <dbReference type="RuleBase" id="RU004508"/>
    </source>
</evidence>
<dbReference type="PANTHER" id="PTHR30244">
    <property type="entry name" value="TRANSAMINASE"/>
    <property type="match status" value="1"/>
</dbReference>
<dbReference type="CDD" id="cd00616">
    <property type="entry name" value="AHBA_syn"/>
    <property type="match status" value="1"/>
</dbReference>
<dbReference type="InterPro" id="IPR000653">
    <property type="entry name" value="DegT/StrS_aminotransferase"/>
</dbReference>
<dbReference type="InterPro" id="IPR015422">
    <property type="entry name" value="PyrdxlP-dep_Trfase_small"/>
</dbReference>
<gene>
    <name evidence="4" type="ORF">A3F84_04465</name>
</gene>
<accession>A0A1F6D1R6</accession>
<dbReference type="Gene3D" id="3.90.1150.10">
    <property type="entry name" value="Aspartate Aminotransferase, domain 1"/>
    <property type="match status" value="1"/>
</dbReference>
<evidence type="ECO:0008006" key="6">
    <source>
        <dbReference type="Google" id="ProtNLM"/>
    </source>
</evidence>
<dbReference type="PANTHER" id="PTHR30244:SF34">
    <property type="entry name" value="DTDP-4-AMINO-4,6-DIDEOXYGALACTOSE TRANSAMINASE"/>
    <property type="match status" value="1"/>
</dbReference>
<dbReference type="SUPFAM" id="SSF53383">
    <property type="entry name" value="PLP-dependent transferases"/>
    <property type="match status" value="1"/>
</dbReference>